<accession>A0A2P8GP51</accession>
<keyword evidence="3" id="KW-1185">Reference proteome</keyword>
<protein>
    <submittedName>
        <fullName evidence="2">2-iminobutanoate/2-iminopropanoate deaminase</fullName>
    </submittedName>
</protein>
<comment type="similarity">
    <text evidence="1">Belongs to the RutC family.</text>
</comment>
<dbReference type="SUPFAM" id="SSF55298">
    <property type="entry name" value="YjgF-like"/>
    <property type="match status" value="1"/>
</dbReference>
<dbReference type="GO" id="GO:0019239">
    <property type="term" value="F:deaminase activity"/>
    <property type="evidence" value="ECO:0007669"/>
    <property type="project" value="TreeGrafter"/>
</dbReference>
<dbReference type="GO" id="GO:0005829">
    <property type="term" value="C:cytosol"/>
    <property type="evidence" value="ECO:0007669"/>
    <property type="project" value="TreeGrafter"/>
</dbReference>
<dbReference type="CDD" id="cd00448">
    <property type="entry name" value="YjgF_YER057c_UK114_family"/>
    <property type="match status" value="1"/>
</dbReference>
<gene>
    <name evidence="2" type="ORF">CLV42_101496</name>
</gene>
<dbReference type="PANTHER" id="PTHR11803:SF58">
    <property type="entry name" value="PROTEIN HMF1-RELATED"/>
    <property type="match status" value="1"/>
</dbReference>
<name>A0A2P8GP51_9BACT</name>
<dbReference type="RefSeq" id="WP_106600293.1">
    <property type="nucleotide sequence ID" value="NZ_PYGK01000001.1"/>
</dbReference>
<organism evidence="2 3">
    <name type="scientific">Chitinophaga ginsengisoli</name>
    <dbReference type="NCBI Taxonomy" id="363837"/>
    <lineage>
        <taxon>Bacteria</taxon>
        <taxon>Pseudomonadati</taxon>
        <taxon>Bacteroidota</taxon>
        <taxon>Chitinophagia</taxon>
        <taxon>Chitinophagales</taxon>
        <taxon>Chitinophagaceae</taxon>
        <taxon>Chitinophaga</taxon>
    </lineage>
</organism>
<dbReference type="Pfam" id="PF01042">
    <property type="entry name" value="Ribonuc_L-PSP"/>
    <property type="match status" value="1"/>
</dbReference>
<evidence type="ECO:0000313" key="3">
    <source>
        <dbReference type="Proteomes" id="UP000240978"/>
    </source>
</evidence>
<dbReference type="InterPro" id="IPR006175">
    <property type="entry name" value="YjgF/YER057c/UK114"/>
</dbReference>
<dbReference type="InterPro" id="IPR006056">
    <property type="entry name" value="RidA"/>
</dbReference>
<dbReference type="FunFam" id="3.30.1330.40:FF:000001">
    <property type="entry name" value="L-PSP family endoribonuclease"/>
    <property type="match status" value="1"/>
</dbReference>
<comment type="caution">
    <text evidence="2">The sequence shown here is derived from an EMBL/GenBank/DDBJ whole genome shotgun (WGS) entry which is preliminary data.</text>
</comment>
<dbReference type="InterPro" id="IPR035959">
    <property type="entry name" value="RutC-like_sf"/>
</dbReference>
<reference evidence="2 3" key="1">
    <citation type="submission" date="2018-03" db="EMBL/GenBank/DDBJ databases">
        <title>Genomic Encyclopedia of Archaeal and Bacterial Type Strains, Phase II (KMG-II): from individual species to whole genera.</title>
        <authorList>
            <person name="Goeker M."/>
        </authorList>
    </citation>
    <scope>NUCLEOTIDE SEQUENCE [LARGE SCALE GENOMIC DNA]</scope>
    <source>
        <strain evidence="2 3">DSM 18107</strain>
    </source>
</reference>
<dbReference type="Gene3D" id="3.30.1330.40">
    <property type="entry name" value="RutC-like"/>
    <property type="match status" value="1"/>
</dbReference>
<dbReference type="OrthoDB" id="9803101at2"/>
<dbReference type="PANTHER" id="PTHR11803">
    <property type="entry name" value="2-IMINOBUTANOATE/2-IMINOPROPANOATE DEAMINASE RIDA"/>
    <property type="match status" value="1"/>
</dbReference>
<dbReference type="NCBIfam" id="TIGR00004">
    <property type="entry name" value="Rid family detoxifying hydrolase"/>
    <property type="match status" value="1"/>
</dbReference>
<dbReference type="AlphaFoldDB" id="A0A2P8GP51"/>
<dbReference type="EMBL" id="PYGK01000001">
    <property type="protein sequence ID" value="PSL35734.1"/>
    <property type="molecule type" value="Genomic_DNA"/>
</dbReference>
<sequence length="126" mass="13789">MEKQIINTKNAPAPIGPYNQAILSGNLLFVSGQIALNPDNNQLVLDDIKTETHQVMKNLNGILSEAGMDFDNVLKTTIFIMNMNDFAQINEVYGSYFTGDYPARETVQVAALPKGVNVEISVIASK</sequence>
<proteinExistence type="inferred from homology"/>
<evidence type="ECO:0000313" key="2">
    <source>
        <dbReference type="EMBL" id="PSL35734.1"/>
    </source>
</evidence>
<dbReference type="Proteomes" id="UP000240978">
    <property type="component" value="Unassembled WGS sequence"/>
</dbReference>
<evidence type="ECO:0000256" key="1">
    <source>
        <dbReference type="ARBA" id="ARBA00010552"/>
    </source>
</evidence>